<dbReference type="Proteomes" id="UP000306544">
    <property type="component" value="Unassembled WGS sequence"/>
</dbReference>
<dbReference type="Pfam" id="PF13361">
    <property type="entry name" value="UvrD_C"/>
    <property type="match status" value="1"/>
</dbReference>
<keyword evidence="2" id="KW-0378">Hydrolase</keyword>
<dbReference type="InterPro" id="IPR014017">
    <property type="entry name" value="DNA_helicase_UvrD-like_C"/>
</dbReference>
<dbReference type="Gene3D" id="3.40.50.300">
    <property type="entry name" value="P-loop containing nucleotide triphosphate hydrolases"/>
    <property type="match status" value="1"/>
</dbReference>
<dbReference type="GO" id="GO:0000725">
    <property type="term" value="P:recombinational repair"/>
    <property type="evidence" value="ECO:0007669"/>
    <property type="project" value="TreeGrafter"/>
</dbReference>
<dbReference type="GO" id="GO:0016787">
    <property type="term" value="F:hydrolase activity"/>
    <property type="evidence" value="ECO:0007669"/>
    <property type="project" value="UniProtKB-KW"/>
</dbReference>
<name>A0A5R8ZZD9_9MICC</name>
<dbReference type="EMBL" id="VAWA01000026">
    <property type="protein sequence ID" value="TLP71802.1"/>
    <property type="molecule type" value="Genomic_DNA"/>
</dbReference>
<reference evidence="7 8" key="1">
    <citation type="submission" date="2019-05" db="EMBL/GenBank/DDBJ databases">
        <title>Nesterenkonia sp. GY239, isolated from the Southern Atlantic Ocean.</title>
        <authorList>
            <person name="Zhang G."/>
        </authorList>
    </citation>
    <scope>NUCLEOTIDE SEQUENCE [LARGE SCALE GENOMIC DNA]</scope>
    <source>
        <strain evidence="7 8">GY239</strain>
    </source>
</reference>
<protein>
    <submittedName>
        <fullName evidence="7">ATP-dependent helicase</fullName>
    </submittedName>
</protein>
<evidence type="ECO:0000256" key="4">
    <source>
        <dbReference type="ARBA" id="ARBA00022840"/>
    </source>
</evidence>
<dbReference type="SUPFAM" id="SSF52540">
    <property type="entry name" value="P-loop containing nucleoside triphosphate hydrolases"/>
    <property type="match status" value="1"/>
</dbReference>
<organism evidence="7 8">
    <name type="scientific">Nesterenkonia sphaerica</name>
    <dbReference type="NCBI Taxonomy" id="1804988"/>
    <lineage>
        <taxon>Bacteria</taxon>
        <taxon>Bacillati</taxon>
        <taxon>Actinomycetota</taxon>
        <taxon>Actinomycetes</taxon>
        <taxon>Micrococcales</taxon>
        <taxon>Micrococcaceae</taxon>
        <taxon>Nesterenkonia</taxon>
    </lineage>
</organism>
<sequence length="178" mass="19744">LHRDLLQPTASPQRPRLEDARELRKASGAPCPSLLNSHIPGEQNPGHVIASIQKRIKIGNENTLLTSAGVHLLTGHVGKGQQFDWVWIVGAEQDTIPFFKATSPEEKAEEARVLSVMMSRARHGVVVTYTDAVPTLNGNVRTTAPSEFLSRFQRLDTLDMDGIKEWFAEADWNALAKR</sequence>
<comment type="caution">
    <text evidence="7">The sequence shown here is derived from an EMBL/GenBank/DDBJ whole genome shotgun (WGS) entry which is preliminary data.</text>
</comment>
<dbReference type="GO" id="GO:0005524">
    <property type="term" value="F:ATP binding"/>
    <property type="evidence" value="ECO:0007669"/>
    <property type="project" value="UniProtKB-KW"/>
</dbReference>
<evidence type="ECO:0000313" key="8">
    <source>
        <dbReference type="Proteomes" id="UP000306544"/>
    </source>
</evidence>
<evidence type="ECO:0000313" key="7">
    <source>
        <dbReference type="EMBL" id="TLP71802.1"/>
    </source>
</evidence>
<evidence type="ECO:0000256" key="2">
    <source>
        <dbReference type="ARBA" id="ARBA00022801"/>
    </source>
</evidence>
<keyword evidence="1" id="KW-0547">Nucleotide-binding</keyword>
<dbReference type="PANTHER" id="PTHR11070">
    <property type="entry name" value="UVRD / RECB / PCRA DNA HELICASE FAMILY MEMBER"/>
    <property type="match status" value="1"/>
</dbReference>
<gene>
    <name evidence="7" type="ORF">FEF27_12305</name>
</gene>
<evidence type="ECO:0000256" key="5">
    <source>
        <dbReference type="SAM" id="MobiDB-lite"/>
    </source>
</evidence>
<evidence type="ECO:0000256" key="3">
    <source>
        <dbReference type="ARBA" id="ARBA00022806"/>
    </source>
</evidence>
<dbReference type="InterPro" id="IPR027417">
    <property type="entry name" value="P-loop_NTPase"/>
</dbReference>
<feature type="domain" description="UvrD-like helicase C-terminal" evidence="6">
    <location>
        <begin position="49"/>
        <end position="130"/>
    </location>
</feature>
<evidence type="ECO:0000256" key="1">
    <source>
        <dbReference type="ARBA" id="ARBA00022741"/>
    </source>
</evidence>
<feature type="region of interest" description="Disordered" evidence="5">
    <location>
        <begin position="1"/>
        <end position="42"/>
    </location>
</feature>
<dbReference type="GO" id="GO:0043138">
    <property type="term" value="F:3'-5' DNA helicase activity"/>
    <property type="evidence" value="ECO:0007669"/>
    <property type="project" value="TreeGrafter"/>
</dbReference>
<dbReference type="InterPro" id="IPR000212">
    <property type="entry name" value="DNA_helicase_UvrD/REP"/>
</dbReference>
<dbReference type="AlphaFoldDB" id="A0A5R8ZZD9"/>
<feature type="compositionally biased region" description="Basic and acidic residues" evidence="5">
    <location>
        <begin position="15"/>
        <end position="25"/>
    </location>
</feature>
<keyword evidence="4" id="KW-0067">ATP-binding</keyword>
<feature type="non-terminal residue" evidence="7">
    <location>
        <position position="1"/>
    </location>
</feature>
<keyword evidence="3 7" id="KW-0347">Helicase</keyword>
<evidence type="ECO:0000259" key="6">
    <source>
        <dbReference type="Pfam" id="PF13361"/>
    </source>
</evidence>
<dbReference type="PANTHER" id="PTHR11070:SF2">
    <property type="entry name" value="ATP-DEPENDENT DNA HELICASE SRS2"/>
    <property type="match status" value="1"/>
</dbReference>
<proteinExistence type="predicted"/>
<keyword evidence="8" id="KW-1185">Reference proteome</keyword>
<dbReference type="GO" id="GO:0003677">
    <property type="term" value="F:DNA binding"/>
    <property type="evidence" value="ECO:0007669"/>
    <property type="project" value="InterPro"/>
</dbReference>
<accession>A0A5R8ZZD9</accession>